<dbReference type="Proteomes" id="UP000001542">
    <property type="component" value="Unassembled WGS sequence"/>
</dbReference>
<reference evidence="8" key="2">
    <citation type="journal article" date="2007" name="Science">
        <title>Draft genome sequence of the sexually transmitted pathogen Trichomonas vaginalis.</title>
        <authorList>
            <person name="Carlton J.M."/>
            <person name="Hirt R.P."/>
            <person name="Silva J.C."/>
            <person name="Delcher A.L."/>
            <person name="Schatz M."/>
            <person name="Zhao Q."/>
            <person name="Wortman J.R."/>
            <person name="Bidwell S.L."/>
            <person name="Alsmark U.C.M."/>
            <person name="Besteiro S."/>
            <person name="Sicheritz-Ponten T."/>
            <person name="Noel C.J."/>
            <person name="Dacks J.B."/>
            <person name="Foster P.G."/>
            <person name="Simillion C."/>
            <person name="Van de Peer Y."/>
            <person name="Miranda-Saavedra D."/>
            <person name="Barton G.J."/>
            <person name="Westrop G.D."/>
            <person name="Mueller S."/>
            <person name="Dessi D."/>
            <person name="Fiori P.L."/>
            <person name="Ren Q."/>
            <person name="Paulsen I."/>
            <person name="Zhang H."/>
            <person name="Bastida-Corcuera F.D."/>
            <person name="Simoes-Barbosa A."/>
            <person name="Brown M.T."/>
            <person name="Hayes R.D."/>
            <person name="Mukherjee M."/>
            <person name="Okumura C.Y."/>
            <person name="Schneider R."/>
            <person name="Smith A.J."/>
            <person name="Vanacova S."/>
            <person name="Villalvazo M."/>
            <person name="Haas B.J."/>
            <person name="Pertea M."/>
            <person name="Feldblyum T.V."/>
            <person name="Utterback T.R."/>
            <person name="Shu C.L."/>
            <person name="Osoegawa K."/>
            <person name="de Jong P.J."/>
            <person name="Hrdy I."/>
            <person name="Horvathova L."/>
            <person name="Zubacova Z."/>
            <person name="Dolezal P."/>
            <person name="Malik S.B."/>
            <person name="Logsdon J.M. Jr."/>
            <person name="Henze K."/>
            <person name="Gupta A."/>
            <person name="Wang C.C."/>
            <person name="Dunne R.L."/>
            <person name="Upcroft J.A."/>
            <person name="Upcroft P."/>
            <person name="White O."/>
            <person name="Salzberg S.L."/>
            <person name="Tang P."/>
            <person name="Chiu C.-H."/>
            <person name="Lee Y.-S."/>
            <person name="Embley T.M."/>
            <person name="Coombs G.H."/>
            <person name="Mottram J.C."/>
            <person name="Tachezy J."/>
            <person name="Fraser-Liggett C.M."/>
            <person name="Johnson P.J."/>
        </authorList>
    </citation>
    <scope>NUCLEOTIDE SEQUENCE [LARGE SCALE GENOMIC DNA]</scope>
    <source>
        <strain evidence="8">G3</strain>
    </source>
</reference>
<evidence type="ECO:0000259" key="7">
    <source>
        <dbReference type="SMART" id="SM01217"/>
    </source>
</evidence>
<keyword evidence="5 8" id="KW-0378">Hydrolase</keyword>
<gene>
    <name evidence="8" type="ORF">TVAG_013450</name>
</gene>
<dbReference type="SUPFAM" id="SSF51445">
    <property type="entry name" value="(Trans)glycosidases"/>
    <property type="match status" value="1"/>
</dbReference>
<dbReference type="Pfam" id="PF01915">
    <property type="entry name" value="Glyco_hydro_3_C"/>
    <property type="match status" value="1"/>
</dbReference>
<sequence>MTEIYKDPSQPIEARVDDLLSRMTVEEKVGQLVQIDGRENLLEVMEKQHVGSVLHLLGENTKPAIEFSRKTRLQIPVIMGIDAIHGHSFWPGATIFPTQLGISGSWDEDLIKKMAEITAYEMRYTGMSWSFSPVVCIARDTRWGRVGETFGEDPYLIGRFASAMVKGLQGDKLSNDPDHVMATAKHFAGYSETHGGRDASESDSSHRKLLSYFLPQFKKCVEAGAGAFMTGYQSMEGIPSTANSWLLRDILKNEWGHQGFLVTDWNNVGWLVEDQKICATYEEAAALAVHCGNDLMMTTPNFYQGCLDALKNGKLDISEVDKAVKRILRCKFTLGLFEDDRYPDVEKAKTRCNTPEHRNAALQAALEGLILLKNDGILPLQNDKVKVALLGPNADHAWAQLGDWSLGTGQANQPLVQPRELIVTVKDALEKKLGQNLTFEVGAAIEEGDPAYNLFQAKKNIENCDVIVVVVGDRLSLWGETKSTATLKLQGTQRELINFVADSGKPFIVDVISSKPMVLPKKAFRANAIIQQFSPGMLGGEAFKQIIFGEFEPRGRLTISVPVHVGQLPIYYNQVRGQHGNCYADMTQRPRFEFGYGLTYTTFEYVTAKLDKKVYKKTDKITATVTVKNTGKRKGTEIIQLYINDVVTSATWAVQELKGYAIVELAPGKKKDVQIVISAQDCSIVNTKCERVVEPGDFKAMIGMSSLDIKHTIDFKIE</sequence>
<dbReference type="FunFam" id="2.60.40.10:FF:000495">
    <property type="entry name" value="Periplasmic beta-glucosidase"/>
    <property type="match status" value="1"/>
</dbReference>
<keyword evidence="4" id="KW-0732">Signal</keyword>
<keyword evidence="9" id="KW-1185">Reference proteome</keyword>
<comment type="catalytic activity">
    <reaction evidence="1">
        <text>Hydrolysis of terminal, non-reducing beta-D-glucosyl residues with release of beta-D-glucose.</text>
        <dbReference type="EC" id="3.2.1.21"/>
    </reaction>
</comment>
<dbReference type="STRING" id="5722.A2DDA1"/>
<dbReference type="PRINTS" id="PR00133">
    <property type="entry name" value="GLHYDRLASE3"/>
</dbReference>
<dbReference type="Pfam" id="PF00933">
    <property type="entry name" value="Glyco_hydro_3"/>
    <property type="match status" value="1"/>
</dbReference>
<dbReference type="Gene3D" id="3.20.20.300">
    <property type="entry name" value="Glycoside hydrolase, family 3, N-terminal domain"/>
    <property type="match status" value="1"/>
</dbReference>
<dbReference type="EC" id="3.2.1.21" evidence="3"/>
<dbReference type="InterPro" id="IPR002772">
    <property type="entry name" value="Glyco_hydro_3_C"/>
</dbReference>
<dbReference type="InterPro" id="IPR017853">
    <property type="entry name" value="GH"/>
</dbReference>
<protein>
    <recommendedName>
        <fullName evidence="3">beta-glucosidase</fullName>
        <ecNumber evidence="3">3.2.1.21</ecNumber>
    </recommendedName>
</protein>
<dbReference type="eggNOG" id="ENOG502QQ55">
    <property type="taxonomic scope" value="Eukaryota"/>
</dbReference>
<evidence type="ECO:0000256" key="6">
    <source>
        <dbReference type="ARBA" id="ARBA00023295"/>
    </source>
</evidence>
<evidence type="ECO:0000313" key="9">
    <source>
        <dbReference type="Proteomes" id="UP000001542"/>
    </source>
</evidence>
<reference evidence="8" key="1">
    <citation type="submission" date="2006-10" db="EMBL/GenBank/DDBJ databases">
        <authorList>
            <person name="Amadeo P."/>
            <person name="Zhao Q."/>
            <person name="Wortman J."/>
            <person name="Fraser-Liggett C."/>
            <person name="Carlton J."/>
        </authorList>
    </citation>
    <scope>NUCLEOTIDE SEQUENCE</scope>
    <source>
        <strain evidence="8">G3</strain>
    </source>
</reference>
<dbReference type="InterPro" id="IPR013783">
    <property type="entry name" value="Ig-like_fold"/>
</dbReference>
<feature type="domain" description="Fibronectin type III-like" evidence="7">
    <location>
        <begin position="637"/>
        <end position="706"/>
    </location>
</feature>
<evidence type="ECO:0000256" key="4">
    <source>
        <dbReference type="ARBA" id="ARBA00022729"/>
    </source>
</evidence>
<dbReference type="EMBL" id="DS113189">
    <property type="protein sequence ID" value="EAY21580.1"/>
    <property type="molecule type" value="Genomic_DNA"/>
</dbReference>
<dbReference type="SMR" id="A2DDA1"/>
<dbReference type="FunFam" id="3.20.20.300:FF:000007">
    <property type="entry name" value="Lysosomal beta glucosidase"/>
    <property type="match status" value="1"/>
</dbReference>
<dbReference type="InterPro" id="IPR026891">
    <property type="entry name" value="Fn3-like"/>
</dbReference>
<keyword evidence="6" id="KW-0326">Glycosidase</keyword>
<dbReference type="PANTHER" id="PTHR30620:SF16">
    <property type="entry name" value="LYSOSOMAL BETA GLUCOSIDASE"/>
    <property type="match status" value="1"/>
</dbReference>
<dbReference type="InterPro" id="IPR001764">
    <property type="entry name" value="Glyco_hydro_3_N"/>
</dbReference>
<dbReference type="InterPro" id="IPR051915">
    <property type="entry name" value="Cellulose_Degrad_GH3"/>
</dbReference>
<dbReference type="VEuPathDB" id="TrichDB:TVAGG3_0986910"/>
<evidence type="ECO:0000256" key="3">
    <source>
        <dbReference type="ARBA" id="ARBA00012744"/>
    </source>
</evidence>
<dbReference type="InterPro" id="IPR036881">
    <property type="entry name" value="Glyco_hydro_3_C_sf"/>
</dbReference>
<dbReference type="Gene3D" id="2.60.40.10">
    <property type="entry name" value="Immunoglobulins"/>
    <property type="match status" value="1"/>
</dbReference>
<evidence type="ECO:0000256" key="2">
    <source>
        <dbReference type="ARBA" id="ARBA00005336"/>
    </source>
</evidence>
<dbReference type="GO" id="GO:0008422">
    <property type="term" value="F:beta-glucosidase activity"/>
    <property type="evidence" value="ECO:0000318"/>
    <property type="project" value="GO_Central"/>
</dbReference>
<dbReference type="VEuPathDB" id="TrichDB:TVAG_013450"/>
<dbReference type="KEGG" id="tva:5467130"/>
<dbReference type="OMA" id="PEGHPYG"/>
<dbReference type="OrthoDB" id="416222at2759"/>
<name>A2DDA1_TRIV3</name>
<accession>A2DDA1</accession>
<proteinExistence type="inferred from homology"/>
<dbReference type="PANTHER" id="PTHR30620">
    <property type="entry name" value="PERIPLASMIC BETA-GLUCOSIDASE-RELATED"/>
    <property type="match status" value="1"/>
</dbReference>
<comment type="similarity">
    <text evidence="2">Belongs to the glycosyl hydrolase 3 family.</text>
</comment>
<dbReference type="InParanoid" id="A2DDA1"/>
<dbReference type="SUPFAM" id="SSF52279">
    <property type="entry name" value="Beta-D-glucan exohydrolase, C-terminal domain"/>
    <property type="match status" value="1"/>
</dbReference>
<dbReference type="SMART" id="SM01217">
    <property type="entry name" value="Fn3_like"/>
    <property type="match status" value="1"/>
</dbReference>
<evidence type="ECO:0000256" key="5">
    <source>
        <dbReference type="ARBA" id="ARBA00022801"/>
    </source>
</evidence>
<dbReference type="AlphaFoldDB" id="A2DDA1"/>
<dbReference type="InterPro" id="IPR036962">
    <property type="entry name" value="Glyco_hydro_3_N_sf"/>
</dbReference>
<dbReference type="GO" id="GO:0009251">
    <property type="term" value="P:glucan catabolic process"/>
    <property type="evidence" value="ECO:0000318"/>
    <property type="project" value="GO_Central"/>
</dbReference>
<dbReference type="Pfam" id="PF14310">
    <property type="entry name" value="Fn3-like"/>
    <property type="match status" value="1"/>
</dbReference>
<organism evidence="8 9">
    <name type="scientific">Trichomonas vaginalis (strain ATCC PRA-98 / G3)</name>
    <dbReference type="NCBI Taxonomy" id="412133"/>
    <lineage>
        <taxon>Eukaryota</taxon>
        <taxon>Metamonada</taxon>
        <taxon>Parabasalia</taxon>
        <taxon>Trichomonadida</taxon>
        <taxon>Trichomonadidae</taxon>
        <taxon>Trichomonas</taxon>
    </lineage>
</organism>
<evidence type="ECO:0000313" key="8">
    <source>
        <dbReference type="EMBL" id="EAY21580.1"/>
    </source>
</evidence>
<evidence type="ECO:0000256" key="1">
    <source>
        <dbReference type="ARBA" id="ARBA00000448"/>
    </source>
</evidence>
<dbReference type="Gene3D" id="3.40.50.1700">
    <property type="entry name" value="Glycoside hydrolase family 3 C-terminal domain"/>
    <property type="match status" value="1"/>
</dbReference>
<dbReference type="RefSeq" id="XP_001582566.1">
    <property type="nucleotide sequence ID" value="XM_001582516.1"/>
</dbReference>
<dbReference type="FunCoup" id="A2DDA1">
    <property type="interactions" value="34"/>
</dbReference>